<dbReference type="InterPro" id="IPR036097">
    <property type="entry name" value="HisK_dim/P_sf"/>
</dbReference>
<dbReference type="InterPro" id="IPR050736">
    <property type="entry name" value="Sensor_HK_Regulatory"/>
</dbReference>
<dbReference type="SUPFAM" id="SSF55874">
    <property type="entry name" value="ATPase domain of HSP90 chaperone/DNA topoisomerase II/histidine kinase"/>
    <property type="match status" value="1"/>
</dbReference>
<comment type="subcellular location">
    <subcellularLocation>
        <location evidence="2">Cell membrane</location>
    </subcellularLocation>
</comment>
<dbReference type="InterPro" id="IPR004358">
    <property type="entry name" value="Sig_transdc_His_kin-like_C"/>
</dbReference>
<dbReference type="Gene3D" id="3.30.450.40">
    <property type="match status" value="1"/>
</dbReference>
<keyword evidence="11" id="KW-1185">Reference proteome</keyword>
<sequence>MEGELIAVVAVAALAIAALGALAWALGGWRRADVHGREMLLGEREADLQAARYESALHRDRVEVLHRATDRLTGELDDERLASTILELLLDAVRAPAGTLHLIREGDVAAPAVAARGLAPGVLPIIRQGEGPAGYAWRDGRTTTGEHSREHTIEGPGGEVPAVYEVAVPLRRGDQILAVARMLSADERGYGAGQLQTAERVAALGGLALAHRELRVAALQTSRVNAAMLDATPDALALLAGDGTVIVENEPMRELRAAGVEPVASADAGADGELRDELPNPAGDGVLLRFSTPVRDETGAPLGRVVVLRDITGERESERLKDEFFALVSHELRTPLTSIIGYLDLVLDDGEGLDPDTQRFLEVVQRNARRLLRLVGDLLFVAQVEAGQLSLEQHQVDLGQVAAEAVEAARPRAENNGVSLILSAEPARPLSGDRDRFGQMLDNLIGNAVKFSPDGGHVEVALSDEGNAAILVVRDTGMGIPPEDLDRLFERFFRSSDATRRAVPGVGLGLTIVKAIVDAHGGTIEVASDPREGTAFTIVLPYRTRPELDLDAPGALEVGR</sequence>
<evidence type="ECO:0000256" key="3">
    <source>
        <dbReference type="ARBA" id="ARBA00012438"/>
    </source>
</evidence>
<reference evidence="11" key="1">
    <citation type="submission" date="2021-11" db="EMBL/GenBank/DDBJ databases">
        <title>Cultivation dependent microbiological survey of springs from the worlds oldest radium mine currently devoted to the extraction of radon-saturated water.</title>
        <authorList>
            <person name="Kapinusova G."/>
            <person name="Smrhova T."/>
            <person name="Strejcek M."/>
            <person name="Suman J."/>
            <person name="Jani K."/>
            <person name="Pajer P."/>
            <person name="Uhlik O."/>
        </authorList>
    </citation>
    <scope>NUCLEOTIDE SEQUENCE [LARGE SCALE GENOMIC DNA]</scope>
    <source>
        <strain evidence="11">J379</strain>
    </source>
</reference>
<evidence type="ECO:0000256" key="4">
    <source>
        <dbReference type="ARBA" id="ARBA00022553"/>
    </source>
</evidence>
<evidence type="ECO:0000259" key="8">
    <source>
        <dbReference type="PROSITE" id="PS50109"/>
    </source>
</evidence>
<dbReference type="Gene3D" id="1.10.287.130">
    <property type="match status" value="1"/>
</dbReference>
<evidence type="ECO:0000313" key="10">
    <source>
        <dbReference type="EMBL" id="UUY06048.1"/>
    </source>
</evidence>
<dbReference type="InterPro" id="IPR029016">
    <property type="entry name" value="GAF-like_dom_sf"/>
</dbReference>
<dbReference type="CDD" id="cd00082">
    <property type="entry name" value="HisKA"/>
    <property type="match status" value="1"/>
</dbReference>
<dbReference type="SUPFAM" id="SSF55781">
    <property type="entry name" value="GAF domain-like"/>
    <property type="match status" value="1"/>
</dbReference>
<feature type="domain" description="Histidine kinase" evidence="8">
    <location>
        <begin position="327"/>
        <end position="544"/>
    </location>
</feature>
<evidence type="ECO:0000256" key="6">
    <source>
        <dbReference type="ARBA" id="ARBA00022777"/>
    </source>
</evidence>
<keyword evidence="5" id="KW-0808">Transferase</keyword>
<dbReference type="PANTHER" id="PTHR43711">
    <property type="entry name" value="TWO-COMPONENT HISTIDINE KINASE"/>
    <property type="match status" value="1"/>
</dbReference>
<dbReference type="InterPro" id="IPR036890">
    <property type="entry name" value="HATPase_C_sf"/>
</dbReference>
<dbReference type="PRINTS" id="PR00344">
    <property type="entry name" value="BCTRLSENSOR"/>
</dbReference>
<dbReference type="SMART" id="SM00388">
    <property type="entry name" value="HisKA"/>
    <property type="match status" value="1"/>
</dbReference>
<dbReference type="Pfam" id="PF13185">
    <property type="entry name" value="GAF_2"/>
    <property type="match status" value="1"/>
</dbReference>
<evidence type="ECO:0000256" key="7">
    <source>
        <dbReference type="ARBA" id="ARBA00023012"/>
    </source>
</evidence>
<dbReference type="Proteomes" id="UP001058860">
    <property type="component" value="Chromosome"/>
</dbReference>
<comment type="catalytic activity">
    <reaction evidence="1">
        <text>ATP + protein L-histidine = ADP + protein N-phospho-L-histidine.</text>
        <dbReference type="EC" id="2.7.13.3"/>
    </reaction>
</comment>
<dbReference type="PROSITE" id="PS50113">
    <property type="entry name" value="PAC"/>
    <property type="match status" value="1"/>
</dbReference>
<name>A0ABY5PMW2_9ACTN</name>
<dbReference type="RefSeq" id="WP_353866479.1">
    <property type="nucleotide sequence ID" value="NZ_CP088295.1"/>
</dbReference>
<dbReference type="InterPro" id="IPR003018">
    <property type="entry name" value="GAF"/>
</dbReference>
<dbReference type="Pfam" id="PF00512">
    <property type="entry name" value="HisKA"/>
    <property type="match status" value="1"/>
</dbReference>
<dbReference type="EMBL" id="CP088295">
    <property type="protein sequence ID" value="UUY06048.1"/>
    <property type="molecule type" value="Genomic_DNA"/>
</dbReference>
<keyword evidence="6" id="KW-0418">Kinase</keyword>
<dbReference type="GO" id="GO:0005524">
    <property type="term" value="F:ATP binding"/>
    <property type="evidence" value="ECO:0007669"/>
    <property type="project" value="UniProtKB-KW"/>
</dbReference>
<dbReference type="InterPro" id="IPR003594">
    <property type="entry name" value="HATPase_dom"/>
</dbReference>
<dbReference type="InterPro" id="IPR000700">
    <property type="entry name" value="PAS-assoc_C"/>
</dbReference>
<keyword evidence="7" id="KW-0902">Two-component regulatory system</keyword>
<dbReference type="PANTHER" id="PTHR43711:SF1">
    <property type="entry name" value="HISTIDINE KINASE 1"/>
    <property type="match status" value="1"/>
</dbReference>
<dbReference type="InterPro" id="IPR003661">
    <property type="entry name" value="HisK_dim/P_dom"/>
</dbReference>
<feature type="domain" description="PAC" evidence="9">
    <location>
        <begin position="272"/>
        <end position="323"/>
    </location>
</feature>
<dbReference type="PROSITE" id="PS50109">
    <property type="entry name" value="HIS_KIN"/>
    <property type="match status" value="1"/>
</dbReference>
<evidence type="ECO:0000256" key="1">
    <source>
        <dbReference type="ARBA" id="ARBA00000085"/>
    </source>
</evidence>
<keyword evidence="10" id="KW-0067">ATP-binding</keyword>
<dbReference type="SMART" id="SM00387">
    <property type="entry name" value="HATPase_c"/>
    <property type="match status" value="1"/>
</dbReference>
<evidence type="ECO:0000259" key="9">
    <source>
        <dbReference type="PROSITE" id="PS50113"/>
    </source>
</evidence>
<dbReference type="Pfam" id="PF02518">
    <property type="entry name" value="HATPase_c"/>
    <property type="match status" value="1"/>
</dbReference>
<evidence type="ECO:0000256" key="5">
    <source>
        <dbReference type="ARBA" id="ARBA00022679"/>
    </source>
</evidence>
<protein>
    <recommendedName>
        <fullName evidence="3">histidine kinase</fullName>
        <ecNumber evidence="3">2.7.13.3</ecNumber>
    </recommendedName>
</protein>
<evidence type="ECO:0000256" key="2">
    <source>
        <dbReference type="ARBA" id="ARBA00004236"/>
    </source>
</evidence>
<dbReference type="EC" id="2.7.13.3" evidence="3"/>
<keyword evidence="4" id="KW-0597">Phosphoprotein</keyword>
<dbReference type="SUPFAM" id="SSF47384">
    <property type="entry name" value="Homodimeric domain of signal transducing histidine kinase"/>
    <property type="match status" value="1"/>
</dbReference>
<accession>A0ABY5PMW2</accession>
<dbReference type="CDD" id="cd00075">
    <property type="entry name" value="HATPase"/>
    <property type="match status" value="1"/>
</dbReference>
<dbReference type="Gene3D" id="3.30.565.10">
    <property type="entry name" value="Histidine kinase-like ATPase, C-terminal domain"/>
    <property type="match status" value="1"/>
</dbReference>
<keyword evidence="10" id="KW-0547">Nucleotide-binding</keyword>
<evidence type="ECO:0000313" key="11">
    <source>
        <dbReference type="Proteomes" id="UP001058860"/>
    </source>
</evidence>
<gene>
    <name evidence="10" type="ORF">LRS13_11190</name>
</gene>
<proteinExistence type="predicted"/>
<dbReference type="InterPro" id="IPR005467">
    <property type="entry name" value="His_kinase_dom"/>
</dbReference>
<organism evidence="10 11">
    <name type="scientific">Svornostia abyssi</name>
    <dbReference type="NCBI Taxonomy" id="2898438"/>
    <lineage>
        <taxon>Bacteria</taxon>
        <taxon>Bacillati</taxon>
        <taxon>Actinomycetota</taxon>
        <taxon>Thermoleophilia</taxon>
        <taxon>Solirubrobacterales</taxon>
        <taxon>Baekduiaceae</taxon>
        <taxon>Svornostia</taxon>
    </lineage>
</organism>